<dbReference type="EMBL" id="CAXIEN010000226">
    <property type="protein sequence ID" value="CAL1288131.1"/>
    <property type="molecule type" value="Genomic_DNA"/>
</dbReference>
<dbReference type="EC" id="2.1.1.355" evidence="2"/>
<keyword evidence="9" id="KW-0862">Zinc</keyword>
<feature type="compositionally biased region" description="Low complexity" evidence="19">
    <location>
        <begin position="1063"/>
        <end position="1120"/>
    </location>
</feature>
<dbReference type="Proteomes" id="UP001497382">
    <property type="component" value="Unassembled WGS sequence"/>
</dbReference>
<feature type="compositionally biased region" description="Polar residues" evidence="19">
    <location>
        <begin position="2557"/>
        <end position="2579"/>
    </location>
</feature>
<name>A0AAV2AVT1_9ARAC</name>
<dbReference type="Gene3D" id="1.20.920.10">
    <property type="entry name" value="Bromodomain-like"/>
    <property type="match status" value="1"/>
</dbReference>
<evidence type="ECO:0000256" key="13">
    <source>
        <dbReference type="ARBA" id="ARBA00023125"/>
    </source>
</evidence>
<dbReference type="Pfam" id="PF00856">
    <property type="entry name" value="SET"/>
    <property type="match status" value="1"/>
</dbReference>
<feature type="compositionally biased region" description="Basic and acidic residues" evidence="19">
    <location>
        <begin position="2984"/>
        <end position="2998"/>
    </location>
</feature>
<dbReference type="PROSITE" id="PS50868">
    <property type="entry name" value="POST_SET"/>
    <property type="match status" value="1"/>
</dbReference>
<dbReference type="SMART" id="SM00508">
    <property type="entry name" value="PostSET"/>
    <property type="match status" value="1"/>
</dbReference>
<evidence type="ECO:0000256" key="4">
    <source>
        <dbReference type="ARBA" id="ARBA00022679"/>
    </source>
</evidence>
<keyword evidence="5" id="KW-0949">S-adenosyl-L-methionine</keyword>
<dbReference type="PROSITE" id="PS51058">
    <property type="entry name" value="ZF_CXXC"/>
    <property type="match status" value="1"/>
</dbReference>
<feature type="region of interest" description="Disordered" evidence="19">
    <location>
        <begin position="2920"/>
        <end position="2949"/>
    </location>
</feature>
<feature type="region of interest" description="Disordered" evidence="19">
    <location>
        <begin position="872"/>
        <end position="894"/>
    </location>
</feature>
<dbReference type="FunFam" id="3.30.40.10:FF:000002">
    <property type="entry name" value="Histone-lysine N-methyltransferase"/>
    <property type="match status" value="1"/>
</dbReference>
<dbReference type="InterPro" id="IPR002857">
    <property type="entry name" value="Znf_CXXC"/>
</dbReference>
<keyword evidence="3" id="KW-0489">Methyltransferase</keyword>
<keyword evidence="15" id="KW-0675">Receptor</keyword>
<dbReference type="InterPro" id="IPR011011">
    <property type="entry name" value="Znf_FYVE_PHD"/>
</dbReference>
<dbReference type="CDD" id="cd15664">
    <property type="entry name" value="ePHD_KMT2A_like"/>
    <property type="match status" value="1"/>
</dbReference>
<dbReference type="PROSITE" id="PS50016">
    <property type="entry name" value="ZF_PHD_2"/>
    <property type="match status" value="3"/>
</dbReference>
<dbReference type="CDD" id="cd15508">
    <property type="entry name" value="PHD3_KMT2A_like"/>
    <property type="match status" value="1"/>
</dbReference>
<feature type="domain" description="PHD-type" evidence="25">
    <location>
        <begin position="1801"/>
        <end position="1909"/>
    </location>
</feature>
<feature type="region of interest" description="Disordered" evidence="19">
    <location>
        <begin position="525"/>
        <end position="548"/>
    </location>
</feature>
<feature type="compositionally biased region" description="Basic residues" evidence="19">
    <location>
        <begin position="603"/>
        <end position="627"/>
    </location>
</feature>
<dbReference type="GO" id="GO:0005700">
    <property type="term" value="C:polytene chromosome"/>
    <property type="evidence" value="ECO:0007669"/>
    <property type="project" value="UniProtKB-ARBA"/>
</dbReference>
<dbReference type="PANTHER" id="PTHR45838">
    <property type="entry name" value="HISTONE-LYSINE-N-METHYLTRANSFERASE 2 KMT2 FAMILY MEMBER"/>
    <property type="match status" value="1"/>
</dbReference>
<feature type="compositionally biased region" description="Low complexity" evidence="19">
    <location>
        <begin position="2934"/>
        <end position="2943"/>
    </location>
</feature>
<reference evidence="26 27" key="1">
    <citation type="submission" date="2024-04" db="EMBL/GenBank/DDBJ databases">
        <authorList>
            <person name="Rising A."/>
            <person name="Reimegard J."/>
            <person name="Sonavane S."/>
            <person name="Akerstrom W."/>
            <person name="Nylinder S."/>
            <person name="Hedman E."/>
            <person name="Kallberg Y."/>
        </authorList>
    </citation>
    <scope>NUCLEOTIDE SEQUENCE [LARGE SCALE GENOMIC DNA]</scope>
</reference>
<dbReference type="GO" id="GO:0042800">
    <property type="term" value="F:histone H3K4 methyltransferase activity"/>
    <property type="evidence" value="ECO:0007669"/>
    <property type="project" value="TreeGrafter"/>
</dbReference>
<feature type="compositionally biased region" description="Low complexity" evidence="19">
    <location>
        <begin position="147"/>
        <end position="157"/>
    </location>
</feature>
<keyword evidence="10" id="KW-0156">Chromatin regulator</keyword>
<evidence type="ECO:0000256" key="7">
    <source>
        <dbReference type="ARBA" id="ARBA00022737"/>
    </source>
</evidence>
<feature type="domain" description="Post-SET" evidence="22">
    <location>
        <begin position="3423"/>
        <end position="3439"/>
    </location>
</feature>
<keyword evidence="27" id="KW-1185">Reference proteome</keyword>
<dbReference type="InterPro" id="IPR046341">
    <property type="entry name" value="SET_dom_sf"/>
</dbReference>
<protein>
    <recommendedName>
        <fullName evidence="17">Histone-lysine N-methyltransferase trithorax</fullName>
        <ecNumber evidence="2">2.1.1.355</ecNumber>
    </recommendedName>
</protein>
<evidence type="ECO:0000256" key="8">
    <source>
        <dbReference type="ARBA" id="ARBA00022771"/>
    </source>
</evidence>
<dbReference type="SUPFAM" id="SSF57903">
    <property type="entry name" value="FYVE/PHD zinc finger"/>
    <property type="match status" value="2"/>
</dbReference>
<dbReference type="InterPro" id="IPR001214">
    <property type="entry name" value="SET_dom"/>
</dbReference>
<feature type="region of interest" description="Disordered" evidence="19">
    <location>
        <begin position="2450"/>
        <end position="2471"/>
    </location>
</feature>
<feature type="compositionally biased region" description="Basic and acidic residues" evidence="19">
    <location>
        <begin position="1035"/>
        <end position="1047"/>
    </location>
</feature>
<feature type="region of interest" description="Disordered" evidence="19">
    <location>
        <begin position="129"/>
        <end position="157"/>
    </location>
</feature>
<feature type="domain" description="PHD-type" evidence="20">
    <location>
        <begin position="1467"/>
        <end position="1528"/>
    </location>
</feature>
<evidence type="ECO:0000313" key="26">
    <source>
        <dbReference type="EMBL" id="CAL1288131.1"/>
    </source>
</evidence>
<dbReference type="SMART" id="SM00541">
    <property type="entry name" value="FYRN"/>
    <property type="match status" value="1"/>
</dbReference>
<feature type="compositionally biased region" description="Polar residues" evidence="19">
    <location>
        <begin position="1249"/>
        <end position="1268"/>
    </location>
</feature>
<evidence type="ECO:0000256" key="11">
    <source>
        <dbReference type="ARBA" id="ARBA00023015"/>
    </source>
</evidence>
<feature type="compositionally biased region" description="Polar residues" evidence="19">
    <location>
        <begin position="129"/>
        <end position="139"/>
    </location>
</feature>
<dbReference type="InterPro" id="IPR034732">
    <property type="entry name" value="EPHD"/>
</dbReference>
<feature type="region of interest" description="Disordered" evidence="19">
    <location>
        <begin position="1246"/>
        <end position="1301"/>
    </location>
</feature>
<dbReference type="PROSITE" id="PS51805">
    <property type="entry name" value="EPHD"/>
    <property type="match status" value="1"/>
</dbReference>
<evidence type="ECO:0000256" key="15">
    <source>
        <dbReference type="ARBA" id="ARBA00023170"/>
    </source>
</evidence>
<dbReference type="GO" id="GO:0043565">
    <property type="term" value="F:sequence-specific DNA binding"/>
    <property type="evidence" value="ECO:0007669"/>
    <property type="project" value="InterPro"/>
</dbReference>
<dbReference type="SMART" id="SM00542">
    <property type="entry name" value="FYRC"/>
    <property type="match status" value="1"/>
</dbReference>
<dbReference type="SMART" id="SM00249">
    <property type="entry name" value="PHD"/>
    <property type="match status" value="4"/>
</dbReference>
<keyword evidence="14" id="KW-0804">Transcription</keyword>
<keyword evidence="4" id="KW-0808">Transferase</keyword>
<keyword evidence="7" id="KW-0677">Repeat</keyword>
<dbReference type="GO" id="GO:0045893">
    <property type="term" value="P:positive regulation of DNA-templated transcription"/>
    <property type="evidence" value="ECO:0007669"/>
    <property type="project" value="TreeGrafter"/>
</dbReference>
<evidence type="ECO:0000256" key="19">
    <source>
        <dbReference type="SAM" id="MobiDB-lite"/>
    </source>
</evidence>
<feature type="region of interest" description="Disordered" evidence="19">
    <location>
        <begin position="590"/>
        <end position="653"/>
    </location>
</feature>
<feature type="domain" description="PHD-type" evidence="20">
    <location>
        <begin position="1336"/>
        <end position="1387"/>
    </location>
</feature>
<dbReference type="GO" id="GO:0008270">
    <property type="term" value="F:zinc ion binding"/>
    <property type="evidence" value="ECO:0007669"/>
    <property type="project" value="UniProtKB-KW"/>
</dbReference>
<dbReference type="PROSITE" id="PS50280">
    <property type="entry name" value="SET"/>
    <property type="match status" value="1"/>
</dbReference>
<dbReference type="InterPro" id="IPR036427">
    <property type="entry name" value="Bromodomain-like_sf"/>
</dbReference>
<feature type="compositionally biased region" description="Low complexity" evidence="19">
    <location>
        <begin position="874"/>
        <end position="885"/>
    </location>
</feature>
<dbReference type="SUPFAM" id="SSF82199">
    <property type="entry name" value="SET domain"/>
    <property type="match status" value="1"/>
</dbReference>
<dbReference type="GO" id="GO:0035097">
    <property type="term" value="C:histone methyltransferase complex"/>
    <property type="evidence" value="ECO:0007669"/>
    <property type="project" value="TreeGrafter"/>
</dbReference>
<feature type="compositionally biased region" description="Basic and acidic residues" evidence="19">
    <location>
        <begin position="1269"/>
        <end position="1280"/>
    </location>
</feature>
<feature type="compositionally biased region" description="Polar residues" evidence="19">
    <location>
        <begin position="1572"/>
        <end position="1582"/>
    </location>
</feature>
<dbReference type="SMART" id="SM00399">
    <property type="entry name" value="ZnF_C4"/>
    <property type="match status" value="1"/>
</dbReference>
<keyword evidence="12" id="KW-0103">Bromodomain</keyword>
<dbReference type="InterPro" id="IPR019787">
    <property type="entry name" value="Znf_PHD-finger"/>
</dbReference>
<sequence>MYFKDVRLYKRRSNIKSVKRRVTLNHFDAIFRCYALIIKMARLRFPGRPGQRIGKNYVKYVYDDVKLNAEICNPAFHKIEVGLKLFHDLFGYSDEEEDFEGFTLEDLAQAEATVAIKLKQKEAIQRFLDSSNELSSPPTSEIDRLLSSSDSDTSTYSVRRERGMRNIVRKSYDKMIKEGLNKSNVNSNNTLYAEKTPQSSKPKPFAKQNTSIEARLGSESPVEQTNCVNICKSKSDIQVDSNLSLDDKVSGKTSIVKHLLEKAKHQVKTRRRRRRNMRPTVQRKFRNRYIYPSKCKYSNLRKKLPTIEEDGNLKNKLRKKSLKSLEHPVSKNDLSLEINSPVKLEKGTLKDKPKRSFPRRKRFVLPSMSARSSRKIIPRKRYLDEYELPFKKAIDEDSQCSQSSLSGSSETISAMDGGSSPEDTQMEDSRYSKKLQKKVGLLDRPLVVEGKRQWKPSLKVQMKLSEMNYEFGLKKNDDSSGTGTSSGSFKDIIKPDMVSKYAEKMAQKPKDRPFKILESFKKSSLHSVKSEPEKADYSSDNMDDDKKPEDKLEKVAAKIEKLLKSQWEGRLKESSLQSSVKMPTKLESSVAQWKSEQQQRTSSQRRTKNIIRKARLQLKKKNLNLRTRKSDKDTPASNDSLKNNEVVKSEPGLSENAANTKLPIVDVPVDVPSKSLSSSAIVNEVDSAVKCIVCGFSKTSVHNDGLSCGACSRFFDSFAKTPKQYFCTKDGNCVIDGVKDSASRKLVNTRCKACWLKLCMEKFPVSSTLRDQLVKYVPRLDAPPHNPLLIVENMESTDPIEEGIVRGPRIKHVCRRAAVVLGLPRATFPEPLESKESFNLSALPQEEKQKILETVPSEEKVITAESVASTSEIKPLQSSSKASKQQVKKKSHKDFKVKNRVHLDLLKKSSLLIHKEQKRRKLLMKKSMKHMHKHSFKKSLKVGRKSEMKKTLKFSYKSAVKTSLKTSPKIVSTRLLRTRKFRKVRCKQCEGCLAEDCGECAHCLDKKKFGGPNLIKQACKYRRCLRPIIPASEKASKLPKHENDKGKPSGGHSSFGGDGPSGIGLSLSSSSSSPTSPDGSSCGSSCSSSSSSSSSGSSGSSSSSTSSRSSTSTSSSSSSSDNISVPHSNMLPDSCANVSFMQNIISEPVILQESECTDNNVVTNPIFQEQGFNGEHYMISHSLQELVSNSLASPQQKLLYSNQLLDGPMYRETGDTILYEDSSSIIELKNASYAPSLYYGASRGDNDESVSYSSHTGSKNQNSRQGNSDSRRPHYSKDQDQYGSAGQESNGDDDDEDDDEDKRKNYIYADYWEDYDFERISSQGFALISSQQIPLPCVCYLCGSAGEEKLIFCVLCCEPYHTFCLPEGDVPHEENLENWCCKRCQCCAVCGLKQNLLKCRKCQCTYHAECLTPHYPTKPSRKKRIWMCPKCVKCKSCGTTSPASSTGVLWNFDLLLCQPCAKLTDKGNYCPVCHKCYEENDYESKMVQCYKCNRWVHATCDNITDEGYEILSCLPETVVYTCIVCTVETTPLWKKAIKEYLKHGLKSVLNSLLTARCARHLIRQVDASSSYQKTPTSQLESNKTTDLDKPNFISHNQTDLQSDKNNSLNSEDKCDRIAVAETVSSLVDTVHLHSSDEEKVGDPLQNCSGLKNISTKEICDVENNTLQSSMKDSTYPNNKDFQKCPDPDLLVVKANLDKGKYKTIASFFDDVIEIIESGNDMGMKHHTSASKAVLIKQTEKIFPWFKVPSAKIWKSKCDLPEGMLPNAVLPPSLDHTYARYLERITIFPPLNLKSEPPPPDCRSCVLCNYSGDSQPKKCGRLLYCGQDEWIHVNCAMWSAEVFQQQDGSLRNVHPAISRGRLMHCEFCNQLGATVGCCVRGCPANYHFYCARKDEAILQADKKVFCALHRESVDERVLSEKDFPVKERVYVNQASITPKWVKKNWEAPMNKDSLHIVIGSLTVNKLGRLTRLSHNKNVLIPVGFECTRIFWSTKNPNLRVKYTCRVTEIKPEFASNQSDALANTTTVHFPEPSHFKSKDVEVPIETNFAQNKVNAFNMGNLKCKNSEDCDDTNITSIVRKVLRRLIKKVVKKESKSKLFVECDKKNNNFLELKSCKDHNSEISRNSSHLNDLRLGKQKIQLPRFNGNRKKYHCNLQEIENCRDCNKDSSSRERAVQNSLSSLEECSDDSEYDKINYKDSNLNDKPLLEDTWQSKSCNDKLRSSLKTYEFKKYRKRIKNLSDQHEINSDKLFQLLREEKFTKNDCGNICHQYKEISSISPKLKSLFNSVLPSHSVTETVLPVYGVGAKDPSGVTESSGYSSNEDNHLRQSIRQPSLPNHPNEMKCNSAGKSARLNIASSWEKGLKFNGQKEFHSNLDVLDKKLCDQEFSSSKNEKKLSNNIVLEKTYSKDKILNGMCQTAGPFKCSKCKRLYRTIESFKKHSDLCNFVIDSSSGDEESDSSMSSEKSSEDDCVVASRKNLEKNREQILDAMDVDEPYPETACNNKFRDNKQTSENTKKLVNGENSVTCLENIYDMNKNTNDQPFKQSQESFVSNNFHSSEHSILNSNDNYSSAPQATNGPVTEQKLRSAVKEDLVPNAVAMNERIIIPPQQSLNSPVGIDCNSLNTQNVISNAPMEINRVPLVAENVPNVFNCGYSNTLCNNPPNNIMPMPCNTLIIPPTPTPVAQSNPVLSQIPMPQGNFIQPSIDLNQSSQLSYVGSITITNNETMSLAVNVPDQIVPIFPQQDLNFSVIPSPIQMPQPAEIHLSTVNVQHISVQSSFSANTVNQLVFPQQAVPFHQGQVMFVEDPVTHHLSPAQPSNYMFQVPIEQTQNCAFTAYLPQQEMQPQFLNQFTFQSSAQQISNQQMNNVFQLQNPVPLPVGNLAQPTEMQRPVNNNPVNILPNSHKFTENSSTRVQLAAKQTPQMIQSAVSPSPPNLSNRSSPASDLSSSGRSCVSAITVPSNSNIVDILKKAAEQMLNIKANMSKKGDKSQSEVPEKKTRFAHTRKVAARKAEKLKQKNAVLNGSNASLTSQIKPKSVKLNIIKPTFSIPFVPIPAPSKTVNIPLPKSEEESPKPPPPLEKTEDTLPQSQPEVPVTLESNSDIYCYDDDESEEESPLVRMHLRQMELEGREESFPKDRPYLLYEIDSEDGLHIQSRNLRDAWLKVYDELQDARIAAHMKQITLAPEDVNGPHMLGLDNPALMYLLEQLPGAECCPDYEFLFHQPAKEIIEIPENATGCARSEGFQGRKESDMFNFLASEHRNRPIFLPPEEEEEGTQKSSRRTNLDLPIAMRFRFLKDVARETVGVYRSSIHGRGLFCKRNIDPGELVIEYAGEVIRSVLTDKRERIYQSKGIGCYMFRIDDDEVVDATMHGNAARFINHSCEPNCFSKVITIDGKKHIVIFALRRIIKGEELTYDYKFPFEDEKIPCHCNSRRCRKYLN</sequence>
<dbReference type="InterPro" id="IPR001628">
    <property type="entry name" value="Znf_hrmn_rcpt"/>
</dbReference>
<keyword evidence="11" id="KW-0805">Transcription regulation</keyword>
<feature type="region of interest" description="Disordered" evidence="19">
    <location>
        <begin position="2557"/>
        <end position="2580"/>
    </location>
</feature>
<dbReference type="Pfam" id="PF05965">
    <property type="entry name" value="FYRC"/>
    <property type="match status" value="1"/>
</dbReference>
<evidence type="ECO:0000256" key="6">
    <source>
        <dbReference type="ARBA" id="ARBA00022723"/>
    </source>
</evidence>
<dbReference type="InterPro" id="IPR001965">
    <property type="entry name" value="Znf_PHD"/>
</dbReference>
<evidence type="ECO:0000259" key="25">
    <source>
        <dbReference type="PROSITE" id="PS51805"/>
    </source>
</evidence>
<organism evidence="26 27">
    <name type="scientific">Larinioides sclopetarius</name>
    <dbReference type="NCBI Taxonomy" id="280406"/>
    <lineage>
        <taxon>Eukaryota</taxon>
        <taxon>Metazoa</taxon>
        <taxon>Ecdysozoa</taxon>
        <taxon>Arthropoda</taxon>
        <taxon>Chelicerata</taxon>
        <taxon>Arachnida</taxon>
        <taxon>Araneae</taxon>
        <taxon>Araneomorphae</taxon>
        <taxon>Entelegynae</taxon>
        <taxon>Araneoidea</taxon>
        <taxon>Araneidae</taxon>
        <taxon>Larinioides</taxon>
    </lineage>
</organism>
<evidence type="ECO:0000259" key="23">
    <source>
        <dbReference type="PROSITE" id="PS51030"/>
    </source>
</evidence>
<evidence type="ECO:0000256" key="16">
    <source>
        <dbReference type="ARBA" id="ARBA00023242"/>
    </source>
</evidence>
<dbReference type="CDD" id="cd19170">
    <property type="entry name" value="SET_KMT2A_2B"/>
    <property type="match status" value="1"/>
</dbReference>
<evidence type="ECO:0000256" key="1">
    <source>
        <dbReference type="ARBA" id="ARBA00004123"/>
    </source>
</evidence>
<dbReference type="InterPro" id="IPR013088">
    <property type="entry name" value="Znf_NHR/GATA"/>
</dbReference>
<dbReference type="FunFam" id="2.170.270.10:FF:000004">
    <property type="entry name" value="Histone-lysine N-methyltransferase"/>
    <property type="match status" value="1"/>
</dbReference>
<dbReference type="PROSITE" id="PS51030">
    <property type="entry name" value="NUCLEAR_REC_DBD_2"/>
    <property type="match status" value="1"/>
</dbReference>
<feature type="domain" description="PHD-type" evidence="20">
    <location>
        <begin position="1384"/>
        <end position="1434"/>
    </location>
</feature>
<feature type="domain" description="CXXC-type" evidence="24">
    <location>
        <begin position="979"/>
        <end position="1025"/>
    </location>
</feature>
<feature type="compositionally biased region" description="Basic and acidic residues" evidence="19">
    <location>
        <begin position="528"/>
        <end position="537"/>
    </location>
</feature>
<dbReference type="Gene3D" id="3.30.160.360">
    <property type="match status" value="2"/>
</dbReference>
<dbReference type="PROSITE" id="PS51543">
    <property type="entry name" value="FYRC"/>
    <property type="match status" value="1"/>
</dbReference>
<dbReference type="Pfam" id="PF00105">
    <property type="entry name" value="zf-C4"/>
    <property type="match status" value="1"/>
</dbReference>
<keyword evidence="8 18" id="KW-0863">Zinc-finger</keyword>
<dbReference type="PANTHER" id="PTHR45838:SF4">
    <property type="entry name" value="HISTONE-LYSINE N-METHYLTRANSFERASE TRITHORAX"/>
    <property type="match status" value="1"/>
</dbReference>
<evidence type="ECO:0000256" key="18">
    <source>
        <dbReference type="PROSITE-ProRule" id="PRU00509"/>
    </source>
</evidence>
<gene>
    <name evidence="26" type="ORF">LARSCL_LOCUS15176</name>
</gene>
<dbReference type="InterPro" id="IPR003889">
    <property type="entry name" value="FYrich_C"/>
</dbReference>
<feature type="domain" description="Nuclear receptor" evidence="23">
    <location>
        <begin position="688"/>
        <end position="776"/>
    </location>
</feature>
<feature type="domain" description="SET" evidence="21">
    <location>
        <begin position="3301"/>
        <end position="3417"/>
    </location>
</feature>
<evidence type="ECO:0000256" key="14">
    <source>
        <dbReference type="ARBA" id="ARBA00023163"/>
    </source>
</evidence>
<evidence type="ECO:0000256" key="10">
    <source>
        <dbReference type="ARBA" id="ARBA00022853"/>
    </source>
</evidence>
<dbReference type="SMART" id="SM00317">
    <property type="entry name" value="SET"/>
    <property type="match status" value="1"/>
</dbReference>
<dbReference type="GO" id="GO:0003700">
    <property type="term" value="F:DNA-binding transcription factor activity"/>
    <property type="evidence" value="ECO:0007669"/>
    <property type="project" value="InterPro"/>
</dbReference>
<dbReference type="InterPro" id="IPR047219">
    <property type="entry name" value="KMT2A_2B_SET"/>
</dbReference>
<accession>A0AAV2AVT1</accession>
<dbReference type="Gene3D" id="2.170.270.10">
    <property type="entry name" value="SET domain"/>
    <property type="match status" value="1"/>
</dbReference>
<dbReference type="Pfam" id="PF05964">
    <property type="entry name" value="FYRN"/>
    <property type="match status" value="1"/>
</dbReference>
<feature type="compositionally biased region" description="Polar residues" evidence="19">
    <location>
        <begin position="1593"/>
        <end position="1609"/>
    </location>
</feature>
<evidence type="ECO:0000313" key="27">
    <source>
        <dbReference type="Proteomes" id="UP001497382"/>
    </source>
</evidence>
<dbReference type="InterPro" id="IPR013083">
    <property type="entry name" value="Znf_RING/FYVE/PHD"/>
</dbReference>
<evidence type="ECO:0000259" key="22">
    <source>
        <dbReference type="PROSITE" id="PS50868"/>
    </source>
</evidence>
<keyword evidence="16" id="KW-0539">Nucleus</keyword>
<keyword evidence="13" id="KW-0238">DNA-binding</keyword>
<dbReference type="InterPro" id="IPR003888">
    <property type="entry name" value="FYrich_N"/>
</dbReference>
<keyword evidence="6" id="KW-0479">Metal-binding</keyword>
<dbReference type="SUPFAM" id="SSF57716">
    <property type="entry name" value="Glucocorticoid receptor-like (DNA-binding domain)"/>
    <property type="match status" value="1"/>
</dbReference>
<dbReference type="GO" id="GO:0140949">
    <property type="term" value="F:histone H3K9 trimethyltransferase activity"/>
    <property type="evidence" value="ECO:0007669"/>
    <property type="project" value="UniProtKB-EC"/>
</dbReference>
<feature type="compositionally biased region" description="Low complexity" evidence="19">
    <location>
        <begin position="399"/>
        <end position="413"/>
    </location>
</feature>
<dbReference type="Pfam" id="PF13771">
    <property type="entry name" value="zf-HC5HC2H"/>
    <property type="match status" value="1"/>
</dbReference>
<comment type="caution">
    <text evidence="26">The sequence shown here is derived from an EMBL/GenBank/DDBJ whole genome shotgun (WGS) entry which is preliminary data.</text>
</comment>
<feature type="region of interest" description="Disordered" evidence="19">
    <location>
        <begin position="397"/>
        <end position="432"/>
    </location>
</feature>
<evidence type="ECO:0000256" key="2">
    <source>
        <dbReference type="ARBA" id="ARBA00012183"/>
    </source>
</evidence>
<evidence type="ECO:0000256" key="17">
    <source>
        <dbReference type="ARBA" id="ARBA00071661"/>
    </source>
</evidence>
<dbReference type="CDD" id="cd15506">
    <property type="entry name" value="PHD1_KMT2A_like"/>
    <property type="match status" value="1"/>
</dbReference>
<feature type="region of interest" description="Disordered" evidence="19">
    <location>
        <begin position="1035"/>
        <end position="1128"/>
    </location>
</feature>
<evidence type="ECO:0000256" key="5">
    <source>
        <dbReference type="ARBA" id="ARBA00022691"/>
    </source>
</evidence>
<dbReference type="InterPro" id="IPR003616">
    <property type="entry name" value="Post-SET_dom"/>
</dbReference>
<feature type="region of interest" description="Disordered" evidence="19">
    <location>
        <begin position="2982"/>
        <end position="3002"/>
    </location>
</feature>
<dbReference type="PROSITE" id="PS51542">
    <property type="entry name" value="FYRN"/>
    <property type="match status" value="1"/>
</dbReference>
<dbReference type="Gene3D" id="3.30.40.10">
    <property type="entry name" value="Zinc/RING finger domain, C3HC4 (zinc finger)"/>
    <property type="match status" value="3"/>
</dbReference>
<feature type="compositionally biased region" description="Gly residues" evidence="19">
    <location>
        <begin position="1053"/>
        <end position="1062"/>
    </location>
</feature>
<evidence type="ECO:0000259" key="24">
    <source>
        <dbReference type="PROSITE" id="PS51058"/>
    </source>
</evidence>
<evidence type="ECO:0000259" key="20">
    <source>
        <dbReference type="PROSITE" id="PS50016"/>
    </source>
</evidence>
<evidence type="ECO:0000256" key="3">
    <source>
        <dbReference type="ARBA" id="ARBA00022603"/>
    </source>
</evidence>
<comment type="subcellular location">
    <subcellularLocation>
        <location evidence="1">Nucleus</location>
    </subcellularLocation>
</comment>
<feature type="compositionally biased region" description="Acidic residues" evidence="19">
    <location>
        <begin position="1290"/>
        <end position="1300"/>
    </location>
</feature>
<feature type="region of interest" description="Disordered" evidence="19">
    <location>
        <begin position="1572"/>
        <end position="1609"/>
    </location>
</feature>
<proteinExistence type="predicted"/>
<dbReference type="Gene3D" id="3.30.50.10">
    <property type="entry name" value="Erythroid Transcription Factor GATA-1, subunit A"/>
    <property type="match status" value="1"/>
</dbReference>
<evidence type="ECO:0000256" key="9">
    <source>
        <dbReference type="ARBA" id="ARBA00022833"/>
    </source>
</evidence>
<feature type="region of interest" description="Disordered" evidence="19">
    <location>
        <begin position="3061"/>
        <end position="3093"/>
    </location>
</feature>
<dbReference type="Pfam" id="PF02008">
    <property type="entry name" value="zf-CXXC"/>
    <property type="match status" value="1"/>
</dbReference>
<dbReference type="GO" id="GO:0032259">
    <property type="term" value="P:methylation"/>
    <property type="evidence" value="ECO:0007669"/>
    <property type="project" value="UniProtKB-KW"/>
</dbReference>
<evidence type="ECO:0000256" key="12">
    <source>
        <dbReference type="ARBA" id="ARBA00023117"/>
    </source>
</evidence>
<evidence type="ECO:0000259" key="21">
    <source>
        <dbReference type="PROSITE" id="PS50280"/>
    </source>
</evidence>